<dbReference type="HOGENOM" id="CLU_1052286_0_0_7"/>
<evidence type="ECO:0000313" key="2">
    <source>
        <dbReference type="EMBL" id="ACL66186.1"/>
    </source>
</evidence>
<protein>
    <submittedName>
        <fullName evidence="2">Uncharacterized protein</fullName>
    </submittedName>
</protein>
<gene>
    <name evidence="2" type="ordered locus">A2cp1_2849</name>
</gene>
<sequence>MRSLPTIAAAAASLALACSQGGDAAPSLTMPSRAGHAQRWFPIVAGTPHATATCDDCHGAFDTFAKFDCIHCHTGDHADEAALTTRHGAVPGFQFASEACYGCHQSGVGVDHAKLFPIVAGTAHATAGCAECHVDPANRRTLGCAGCHDHEQAAMATAHAAVPDYAFDSARCVRCHAEAQVDRVAAHLPFGIAPGLKHSGSRAACLTCHPATRADKAWAADFAVKDCLVCHGDTETTSHHTQISGYAWATEACIRCHPTGVN</sequence>
<evidence type="ECO:0000256" key="1">
    <source>
        <dbReference type="SAM" id="SignalP"/>
    </source>
</evidence>
<dbReference type="InterPro" id="IPR036280">
    <property type="entry name" value="Multihaem_cyt_sf"/>
</dbReference>
<dbReference type="Gene3D" id="3.90.10.10">
    <property type="entry name" value="Cytochrome C3"/>
    <property type="match status" value="1"/>
</dbReference>
<keyword evidence="3" id="KW-1185">Reference proteome</keyword>
<dbReference type="EMBL" id="CP001359">
    <property type="protein sequence ID" value="ACL66186.1"/>
    <property type="molecule type" value="Genomic_DNA"/>
</dbReference>
<keyword evidence="1" id="KW-0732">Signal</keyword>
<dbReference type="RefSeq" id="WP_012633939.1">
    <property type="nucleotide sequence ID" value="NC_011891.1"/>
</dbReference>
<dbReference type="KEGG" id="acp:A2cp1_2849"/>
<dbReference type="Proteomes" id="UP000007089">
    <property type="component" value="Chromosome"/>
</dbReference>
<feature type="chain" id="PRO_5002875409" evidence="1">
    <location>
        <begin position="25"/>
        <end position="262"/>
    </location>
</feature>
<accession>B8JEP0</accession>
<dbReference type="SUPFAM" id="SSF48695">
    <property type="entry name" value="Multiheme cytochromes"/>
    <property type="match status" value="1"/>
</dbReference>
<organism evidence="2 3">
    <name type="scientific">Anaeromyxobacter dehalogenans (strain ATCC BAA-258 / DSM 21875 / 2CP-1)</name>
    <dbReference type="NCBI Taxonomy" id="455488"/>
    <lineage>
        <taxon>Bacteria</taxon>
        <taxon>Pseudomonadati</taxon>
        <taxon>Myxococcota</taxon>
        <taxon>Myxococcia</taxon>
        <taxon>Myxococcales</taxon>
        <taxon>Cystobacterineae</taxon>
        <taxon>Anaeromyxobacteraceae</taxon>
        <taxon>Anaeromyxobacter</taxon>
    </lineage>
</organism>
<proteinExistence type="predicted"/>
<name>B8JEP0_ANAD2</name>
<dbReference type="PROSITE" id="PS51257">
    <property type="entry name" value="PROKAR_LIPOPROTEIN"/>
    <property type="match status" value="1"/>
</dbReference>
<reference evidence="2" key="1">
    <citation type="submission" date="2009-01" db="EMBL/GenBank/DDBJ databases">
        <title>Complete sequence of Anaeromyxobacter dehalogenans 2CP-1.</title>
        <authorList>
            <consortium name="US DOE Joint Genome Institute"/>
            <person name="Lucas S."/>
            <person name="Copeland A."/>
            <person name="Lapidus A."/>
            <person name="Glavina del Rio T."/>
            <person name="Dalin E."/>
            <person name="Tice H."/>
            <person name="Bruce D."/>
            <person name="Goodwin L."/>
            <person name="Pitluck S."/>
            <person name="Saunders E."/>
            <person name="Brettin T."/>
            <person name="Detter J.C."/>
            <person name="Han C."/>
            <person name="Larimer F."/>
            <person name="Land M."/>
            <person name="Hauser L."/>
            <person name="Kyrpides N."/>
            <person name="Ovchinnikova G."/>
            <person name="Beliaev A.S."/>
            <person name="Richardson P."/>
        </authorList>
    </citation>
    <scope>NUCLEOTIDE SEQUENCE</scope>
    <source>
        <strain evidence="2">2CP-1</strain>
    </source>
</reference>
<feature type="signal peptide" evidence="1">
    <location>
        <begin position="1"/>
        <end position="24"/>
    </location>
</feature>
<evidence type="ECO:0000313" key="3">
    <source>
        <dbReference type="Proteomes" id="UP000007089"/>
    </source>
</evidence>
<dbReference type="AlphaFoldDB" id="B8JEP0"/>